<dbReference type="PANTHER" id="PTHR12305:SF81">
    <property type="entry name" value="PHOSPHATIDYLINOSITOL 3,4,5-TRISPHOSPHATE 3-PHOSPHATASE AND DUAL-SPECIFICITY PROTEIN PHOSPHATASE PTEN"/>
    <property type="match status" value="1"/>
</dbReference>
<feature type="compositionally biased region" description="Low complexity" evidence="3">
    <location>
        <begin position="294"/>
        <end position="303"/>
    </location>
</feature>
<dbReference type="InterPro" id="IPR029021">
    <property type="entry name" value="Prot-tyrosine_phosphatase-like"/>
</dbReference>
<dbReference type="InterPro" id="IPR000387">
    <property type="entry name" value="Tyr_Pase_dom"/>
</dbReference>
<gene>
    <name evidence="6" type="primary">TEP1</name>
    <name evidence="6" type="ORF">SEPCBS119000_005656</name>
</gene>
<dbReference type="InterPro" id="IPR029023">
    <property type="entry name" value="Tensin_phosphatase"/>
</dbReference>
<accession>A0ABP0E2A4</accession>
<evidence type="ECO:0000313" key="6">
    <source>
        <dbReference type="EMBL" id="CAK7273436.1"/>
    </source>
</evidence>
<evidence type="ECO:0000256" key="3">
    <source>
        <dbReference type="SAM" id="MobiDB-lite"/>
    </source>
</evidence>
<feature type="domain" description="Tyrosine specific protein phosphatases" evidence="4">
    <location>
        <begin position="149"/>
        <end position="191"/>
    </location>
</feature>
<evidence type="ECO:0000313" key="7">
    <source>
        <dbReference type="Proteomes" id="UP001642502"/>
    </source>
</evidence>
<dbReference type="PROSITE" id="PS00383">
    <property type="entry name" value="TYR_PHOSPHATASE_1"/>
    <property type="match status" value="1"/>
</dbReference>
<dbReference type="PANTHER" id="PTHR12305">
    <property type="entry name" value="PHOSPHATASE WITH HOMOLOGY TO TENSIN"/>
    <property type="match status" value="1"/>
</dbReference>
<evidence type="ECO:0000259" key="5">
    <source>
        <dbReference type="PROSITE" id="PS51181"/>
    </source>
</evidence>
<dbReference type="InterPro" id="IPR051281">
    <property type="entry name" value="Dual-spec_lipid-protein_phosph"/>
</dbReference>
<feature type="compositionally biased region" description="Polar residues" evidence="3">
    <location>
        <begin position="569"/>
        <end position="580"/>
    </location>
</feature>
<keyword evidence="2" id="KW-0378">Hydrolase</keyword>
<dbReference type="InterPro" id="IPR016130">
    <property type="entry name" value="Tyr_Pase_AS"/>
</dbReference>
<sequence length="580" mass="63254">MASLLRQLVAGPRARHEETGLDLCYVTTNIIATSGPSQTYPQLAYRNPLHHLVAFLDRKHGDRWAIWEFRAEGTGYPDEAVYGRIRHYPWPDHHPPPFRLVPLIMASMRQWLNGDDDCTAQQRGQSPAKAEAAKSPTEKTGPPPEASGDGRVVVVHCKAGKGRSGSMACSYLISECGWTPKQALDRFTERRMRPKFGGGVTIPSQVRWISYVDRWTRHGKPAYIDRPIEIVEIYVRGLRHGVKVSVEGYVNEGKKIHVFHTFHNKERFILEGDAPGGAGLVDLVTDFTGNFGNSKSRSSSPDTDSVKTGIKRPKTDTQLAASSGSMGASSVDNAREKSESTPALGSTSTAIPSRSASPNVRFAAQDEPGGRSVLFRPKEPIRLPNSDVNIDFERRNRTAASIVGFTMVTSVAHVWFNTYFEGNGPEQNGQPDDTGIFTIDWDKLDGIKGSSLKGSRAAESISVVWRTVKTDKETKETSEREEDLEQGTVPQMRPADWHGEKHVDPTASRELGLRREDPGSESISQASSVRSIPVDNEKDTSNGAAAADKGQPGNKSDDALAGVKVSGPAGQSSLDVSNGS</sequence>
<dbReference type="Proteomes" id="UP001642502">
    <property type="component" value="Unassembled WGS sequence"/>
</dbReference>
<feature type="region of interest" description="Disordered" evidence="3">
    <location>
        <begin position="471"/>
        <end position="580"/>
    </location>
</feature>
<proteinExistence type="predicted"/>
<evidence type="ECO:0000259" key="4">
    <source>
        <dbReference type="PROSITE" id="PS50056"/>
    </source>
</evidence>
<dbReference type="InterPro" id="IPR000340">
    <property type="entry name" value="Dual-sp_phosphatase_cat-dom"/>
</dbReference>
<dbReference type="Gene3D" id="3.90.190.10">
    <property type="entry name" value="Protein tyrosine phosphatase superfamily"/>
    <property type="match status" value="1"/>
</dbReference>
<dbReference type="PROSITE" id="PS51181">
    <property type="entry name" value="PPASE_TENSIN"/>
    <property type="match status" value="1"/>
</dbReference>
<dbReference type="EC" id="3.1.3.67" evidence="1"/>
<feature type="compositionally biased region" description="Polar residues" evidence="3">
    <location>
        <begin position="340"/>
        <end position="358"/>
    </location>
</feature>
<dbReference type="Pfam" id="PF00782">
    <property type="entry name" value="DSPc"/>
    <property type="match status" value="1"/>
</dbReference>
<reference evidence="6 7" key="1">
    <citation type="submission" date="2024-01" db="EMBL/GenBank/DDBJ databases">
        <authorList>
            <person name="Allen C."/>
            <person name="Tagirdzhanova G."/>
        </authorList>
    </citation>
    <scope>NUCLEOTIDE SEQUENCE [LARGE SCALE GENOMIC DNA]</scope>
    <source>
        <strain evidence="6 7">CBS 119000</strain>
    </source>
</reference>
<dbReference type="EMBL" id="CAWUON010000111">
    <property type="protein sequence ID" value="CAK7273436.1"/>
    <property type="molecule type" value="Genomic_DNA"/>
</dbReference>
<name>A0ABP0E2A4_9PEZI</name>
<feature type="compositionally biased region" description="Low complexity" evidence="3">
    <location>
        <begin position="320"/>
        <end position="330"/>
    </location>
</feature>
<dbReference type="SUPFAM" id="SSF52799">
    <property type="entry name" value="(Phosphotyrosine protein) phosphatases II"/>
    <property type="match status" value="1"/>
</dbReference>
<dbReference type="CDD" id="cd14497">
    <property type="entry name" value="PTP_PTEN-like"/>
    <property type="match status" value="1"/>
</dbReference>
<dbReference type="PROSITE" id="PS50056">
    <property type="entry name" value="TYR_PHOSPHATASE_2"/>
    <property type="match status" value="1"/>
</dbReference>
<comment type="caution">
    <text evidence="6">The sequence shown here is derived from an EMBL/GenBank/DDBJ whole genome shotgun (WGS) entry which is preliminary data.</text>
</comment>
<organism evidence="6 7">
    <name type="scientific">Sporothrix epigloea</name>
    <dbReference type="NCBI Taxonomy" id="1892477"/>
    <lineage>
        <taxon>Eukaryota</taxon>
        <taxon>Fungi</taxon>
        <taxon>Dikarya</taxon>
        <taxon>Ascomycota</taxon>
        <taxon>Pezizomycotina</taxon>
        <taxon>Sordariomycetes</taxon>
        <taxon>Sordariomycetidae</taxon>
        <taxon>Ophiostomatales</taxon>
        <taxon>Ophiostomataceae</taxon>
        <taxon>Sporothrix</taxon>
    </lineage>
</organism>
<feature type="compositionally biased region" description="Polar residues" evidence="3">
    <location>
        <begin position="521"/>
        <end position="530"/>
    </location>
</feature>
<dbReference type="SMART" id="SM00404">
    <property type="entry name" value="PTPc_motif"/>
    <property type="match status" value="1"/>
</dbReference>
<keyword evidence="7" id="KW-1185">Reference proteome</keyword>
<protein>
    <recommendedName>
        <fullName evidence="1">phosphatidylinositol-3,4,5-trisphosphate 3-phosphatase</fullName>
        <ecNumber evidence="1">3.1.3.67</ecNumber>
    </recommendedName>
</protein>
<feature type="compositionally biased region" description="Basic and acidic residues" evidence="3">
    <location>
        <begin position="495"/>
        <end position="504"/>
    </location>
</feature>
<feature type="region of interest" description="Disordered" evidence="3">
    <location>
        <begin position="291"/>
        <end position="372"/>
    </location>
</feature>
<evidence type="ECO:0000256" key="1">
    <source>
        <dbReference type="ARBA" id="ARBA00013015"/>
    </source>
</evidence>
<evidence type="ECO:0000256" key="2">
    <source>
        <dbReference type="ARBA" id="ARBA00022801"/>
    </source>
</evidence>
<feature type="domain" description="Phosphatase tensin-type" evidence="5">
    <location>
        <begin position="12"/>
        <end position="219"/>
    </location>
</feature>
<feature type="region of interest" description="Disordered" evidence="3">
    <location>
        <begin position="115"/>
        <end position="150"/>
    </location>
</feature>
<dbReference type="InterPro" id="IPR003595">
    <property type="entry name" value="Tyr_Pase_cat"/>
</dbReference>